<protein>
    <submittedName>
        <fullName evidence="2">Jg24465 protein</fullName>
    </submittedName>
</protein>
<gene>
    <name evidence="2" type="primary">jg24465</name>
    <name evidence="2" type="ORF">PAEG_LOCUS14431</name>
</gene>
<organism evidence="2 3">
    <name type="scientific">Pararge aegeria aegeria</name>
    <dbReference type="NCBI Taxonomy" id="348720"/>
    <lineage>
        <taxon>Eukaryota</taxon>
        <taxon>Metazoa</taxon>
        <taxon>Ecdysozoa</taxon>
        <taxon>Arthropoda</taxon>
        <taxon>Hexapoda</taxon>
        <taxon>Insecta</taxon>
        <taxon>Pterygota</taxon>
        <taxon>Neoptera</taxon>
        <taxon>Endopterygota</taxon>
        <taxon>Lepidoptera</taxon>
        <taxon>Glossata</taxon>
        <taxon>Ditrysia</taxon>
        <taxon>Papilionoidea</taxon>
        <taxon>Nymphalidae</taxon>
        <taxon>Satyrinae</taxon>
        <taxon>Satyrini</taxon>
        <taxon>Parargina</taxon>
        <taxon>Pararge</taxon>
    </lineage>
</organism>
<evidence type="ECO:0000313" key="2">
    <source>
        <dbReference type="EMBL" id="CAH2237126.1"/>
    </source>
</evidence>
<comment type="caution">
    <text evidence="2">The sequence shown here is derived from an EMBL/GenBank/DDBJ whole genome shotgun (WGS) entry which is preliminary data.</text>
</comment>
<reference evidence="2" key="1">
    <citation type="submission" date="2022-03" db="EMBL/GenBank/DDBJ databases">
        <authorList>
            <person name="Lindestad O."/>
        </authorList>
    </citation>
    <scope>NUCLEOTIDE SEQUENCE</scope>
</reference>
<accession>A0A8S4RIP5</accession>
<dbReference type="EMBL" id="CAKXAJ010025249">
    <property type="protein sequence ID" value="CAH2237126.1"/>
    <property type="molecule type" value="Genomic_DNA"/>
</dbReference>
<feature type="region of interest" description="Disordered" evidence="1">
    <location>
        <begin position="1"/>
        <end position="40"/>
    </location>
</feature>
<sequence length="85" mass="9367">MDVGVPRCQSGNPATVSAALVDPQTGGQTKSSESRRAARHKRPRIVEFGTLYKRPVSNSGRQSVDMMMKHYIRSLFFVSLPDTGD</sequence>
<evidence type="ECO:0000313" key="3">
    <source>
        <dbReference type="Proteomes" id="UP000838756"/>
    </source>
</evidence>
<evidence type="ECO:0000256" key="1">
    <source>
        <dbReference type="SAM" id="MobiDB-lite"/>
    </source>
</evidence>
<keyword evidence="3" id="KW-1185">Reference proteome</keyword>
<dbReference type="AlphaFoldDB" id="A0A8S4RIP5"/>
<dbReference type="OrthoDB" id="7466345at2759"/>
<proteinExistence type="predicted"/>
<name>A0A8S4RIP5_9NEOP</name>
<dbReference type="Proteomes" id="UP000838756">
    <property type="component" value="Unassembled WGS sequence"/>
</dbReference>